<dbReference type="InterPro" id="IPR023750">
    <property type="entry name" value="RbsD-like_sf"/>
</dbReference>
<dbReference type="PANTHER" id="PTHR37831:SF1">
    <property type="entry name" value="D-RIBOSE PYRANASE"/>
    <property type="match status" value="1"/>
</dbReference>
<organism evidence="7 8">
    <name type="scientific">Heyndrickxia acidicola</name>
    <dbReference type="NCBI Taxonomy" id="209389"/>
    <lineage>
        <taxon>Bacteria</taxon>
        <taxon>Bacillati</taxon>
        <taxon>Bacillota</taxon>
        <taxon>Bacilli</taxon>
        <taxon>Bacillales</taxon>
        <taxon>Bacillaceae</taxon>
        <taxon>Heyndrickxia</taxon>
    </lineage>
</organism>
<dbReference type="InterPro" id="IPR007721">
    <property type="entry name" value="RbsD_FucU"/>
</dbReference>
<comment type="subunit">
    <text evidence="6">Homodecamer.</text>
</comment>
<dbReference type="EC" id="5.4.99.62" evidence="2 6"/>
<dbReference type="InterPro" id="IPR023064">
    <property type="entry name" value="D-ribose_pyranase"/>
</dbReference>
<dbReference type="Gene3D" id="3.40.1650.10">
    <property type="entry name" value="RbsD-like domain"/>
    <property type="match status" value="1"/>
</dbReference>
<comment type="function">
    <text evidence="6">Catalyzes the interconversion of beta-pyran and beta-furan forms of D-ribose.</text>
</comment>
<comment type="subcellular location">
    <subcellularLocation>
        <location evidence="6">Cytoplasm</location>
    </subcellularLocation>
</comment>
<feature type="binding site" evidence="6">
    <location>
        <position position="29"/>
    </location>
    <ligand>
        <name>substrate</name>
    </ligand>
</feature>
<dbReference type="RefSeq" id="WP_232317534.1">
    <property type="nucleotide sequence ID" value="NZ_JARMAB010000020.1"/>
</dbReference>
<comment type="pathway">
    <text evidence="6">Carbohydrate metabolism; D-ribose degradation; D-ribose 5-phosphate from beta-D-ribopyranose: step 1/2.</text>
</comment>
<keyword evidence="8" id="KW-1185">Reference proteome</keyword>
<evidence type="ECO:0000256" key="2">
    <source>
        <dbReference type="ARBA" id="ARBA00012862"/>
    </source>
</evidence>
<dbReference type="HAMAP" id="MF_01661">
    <property type="entry name" value="D_rib_pyranase"/>
    <property type="match status" value="1"/>
</dbReference>
<dbReference type="GO" id="GO:0062193">
    <property type="term" value="F:D-ribose pyranase activity"/>
    <property type="evidence" value="ECO:0007669"/>
    <property type="project" value="UniProtKB-EC"/>
</dbReference>
<reference evidence="7 8" key="1">
    <citation type="submission" date="2023-03" db="EMBL/GenBank/DDBJ databases">
        <title>Bacillus Genome Sequencing.</title>
        <authorList>
            <person name="Dunlap C."/>
        </authorList>
    </citation>
    <scope>NUCLEOTIDE SEQUENCE [LARGE SCALE GENOMIC DNA]</scope>
    <source>
        <strain evidence="7 8">B-23453</strain>
    </source>
</reference>
<keyword evidence="3 6" id="KW-0963">Cytoplasm</keyword>
<evidence type="ECO:0000313" key="8">
    <source>
        <dbReference type="Proteomes" id="UP001341444"/>
    </source>
</evidence>
<comment type="caution">
    <text evidence="7">The sequence shown here is derived from an EMBL/GenBank/DDBJ whole genome shotgun (WGS) entry which is preliminary data.</text>
</comment>
<dbReference type="Proteomes" id="UP001341444">
    <property type="component" value="Unassembled WGS sequence"/>
</dbReference>
<comment type="catalytic activity">
    <reaction evidence="1 6">
        <text>beta-D-ribopyranose = beta-D-ribofuranose</text>
        <dbReference type="Rhea" id="RHEA:25432"/>
        <dbReference type="ChEBI" id="CHEBI:27476"/>
        <dbReference type="ChEBI" id="CHEBI:47002"/>
        <dbReference type="EC" id="5.4.99.62"/>
    </reaction>
</comment>
<evidence type="ECO:0000256" key="1">
    <source>
        <dbReference type="ARBA" id="ARBA00000223"/>
    </source>
</evidence>
<keyword evidence="4 6" id="KW-0413">Isomerase</keyword>
<evidence type="ECO:0000256" key="5">
    <source>
        <dbReference type="ARBA" id="ARBA00023277"/>
    </source>
</evidence>
<feature type="active site" description="Proton donor" evidence="6">
    <location>
        <position position="21"/>
    </location>
</feature>
<dbReference type="PANTHER" id="PTHR37831">
    <property type="entry name" value="D-RIBOSE PYRANASE"/>
    <property type="match status" value="1"/>
</dbReference>
<evidence type="ECO:0000256" key="4">
    <source>
        <dbReference type="ARBA" id="ARBA00023235"/>
    </source>
</evidence>
<comment type="similarity">
    <text evidence="6">Belongs to the RbsD / FucU family. RbsD subfamily.</text>
</comment>
<keyword evidence="5 6" id="KW-0119">Carbohydrate metabolism</keyword>
<evidence type="ECO:0000313" key="7">
    <source>
        <dbReference type="EMBL" id="MED1204192.1"/>
    </source>
</evidence>
<proteinExistence type="inferred from homology"/>
<feature type="binding site" evidence="6">
    <location>
        <position position="100"/>
    </location>
    <ligand>
        <name>substrate</name>
    </ligand>
</feature>
<accession>A0ABU6MHN1</accession>
<protein>
    <recommendedName>
        <fullName evidence="2 6">D-ribose pyranase</fullName>
        <ecNumber evidence="2 6">5.4.99.62</ecNumber>
    </recommendedName>
</protein>
<dbReference type="EMBL" id="JARMAB010000020">
    <property type="protein sequence ID" value="MED1204192.1"/>
    <property type="molecule type" value="Genomic_DNA"/>
</dbReference>
<dbReference type="Pfam" id="PF05025">
    <property type="entry name" value="RbsD_FucU"/>
    <property type="match status" value="1"/>
</dbReference>
<dbReference type="SUPFAM" id="SSF102546">
    <property type="entry name" value="RbsD-like"/>
    <property type="match status" value="1"/>
</dbReference>
<gene>
    <name evidence="6 7" type="primary">rbsD</name>
    <name evidence="7" type="ORF">P4T90_14180</name>
</gene>
<feature type="binding site" evidence="6">
    <location>
        <begin position="122"/>
        <end position="124"/>
    </location>
    <ligand>
        <name>substrate</name>
    </ligand>
</feature>
<evidence type="ECO:0000256" key="3">
    <source>
        <dbReference type="ARBA" id="ARBA00022490"/>
    </source>
</evidence>
<dbReference type="NCBIfam" id="NF008761">
    <property type="entry name" value="PRK11797.1"/>
    <property type="match status" value="1"/>
</dbReference>
<name>A0ABU6MHN1_9BACI</name>
<sequence>MKSTRGILNPQLSRVIAEIGHTDYLVVTDSGLPIPQEVERVDLSILPNFPRFIDVLKAVLSEVVVEKVILAEEIKTVSPEMHNEILSLFPSDLVVDYLPHTEFKENTRSARAAIRSGEFTPYANIILQAGCDY</sequence>
<evidence type="ECO:0000256" key="6">
    <source>
        <dbReference type="HAMAP-Rule" id="MF_01661"/>
    </source>
</evidence>